<proteinExistence type="predicted"/>
<dbReference type="Proteomes" id="UP001283361">
    <property type="component" value="Unassembled WGS sequence"/>
</dbReference>
<organism evidence="1 2">
    <name type="scientific">Elysia crispata</name>
    <name type="common">lettuce slug</name>
    <dbReference type="NCBI Taxonomy" id="231223"/>
    <lineage>
        <taxon>Eukaryota</taxon>
        <taxon>Metazoa</taxon>
        <taxon>Spiralia</taxon>
        <taxon>Lophotrochozoa</taxon>
        <taxon>Mollusca</taxon>
        <taxon>Gastropoda</taxon>
        <taxon>Heterobranchia</taxon>
        <taxon>Euthyneura</taxon>
        <taxon>Panpulmonata</taxon>
        <taxon>Sacoglossa</taxon>
        <taxon>Placobranchoidea</taxon>
        <taxon>Plakobranchidae</taxon>
        <taxon>Elysia</taxon>
    </lineage>
</organism>
<evidence type="ECO:0000313" key="2">
    <source>
        <dbReference type="Proteomes" id="UP001283361"/>
    </source>
</evidence>
<accession>A0AAE1DZM0</accession>
<keyword evidence="2" id="KW-1185">Reference proteome</keyword>
<dbReference type="EMBL" id="JAWDGP010001725">
    <property type="protein sequence ID" value="KAK3788849.1"/>
    <property type="molecule type" value="Genomic_DNA"/>
</dbReference>
<comment type="caution">
    <text evidence="1">The sequence shown here is derived from an EMBL/GenBank/DDBJ whole genome shotgun (WGS) entry which is preliminary data.</text>
</comment>
<dbReference type="AlphaFoldDB" id="A0AAE1DZM0"/>
<reference evidence="1" key="1">
    <citation type="journal article" date="2023" name="G3 (Bethesda)">
        <title>A reference genome for the long-term kleptoplast-retaining sea slug Elysia crispata morphotype clarki.</title>
        <authorList>
            <person name="Eastman K.E."/>
            <person name="Pendleton A.L."/>
            <person name="Shaikh M.A."/>
            <person name="Suttiyut T."/>
            <person name="Ogas R."/>
            <person name="Tomko P."/>
            <person name="Gavelis G."/>
            <person name="Widhalm J.R."/>
            <person name="Wisecaver J.H."/>
        </authorList>
    </citation>
    <scope>NUCLEOTIDE SEQUENCE</scope>
    <source>
        <strain evidence="1">ECLA1</strain>
    </source>
</reference>
<name>A0AAE1DZM0_9GAST</name>
<protein>
    <submittedName>
        <fullName evidence="1">Uncharacterized protein</fullName>
    </submittedName>
</protein>
<gene>
    <name evidence="1" type="ORF">RRG08_048853</name>
</gene>
<sequence length="310" mass="34894">MSAYNCISKDDTASTKTYRASLRDSRRSSHYGYVEDYRVSLPGLLSLYANSLPRSYKFDDGSPLHFAICNNQVVLGTPFKNSFSVHHSKSRSRYTIQKVVLSTPFKKTFSVHHSKSRSQYTIQKVVLSTPFKKSFSVHHSKSRSQYIIQKVVLSTPFKNSFSVHHSKSRSQYIIQKVVLSTPFKKSFSVHHSKSRSLNPIEQFILSTLMLYCIYRNQHSRSEQGGNKCRHCENIEMESSGDLNRVSVPGAAKVKSMNLLHESSTHGTCVKGMTYGHLGPDAYVDLGCSGRFEICFVEAVLHTAAQGLCNS</sequence>
<evidence type="ECO:0000313" key="1">
    <source>
        <dbReference type="EMBL" id="KAK3788849.1"/>
    </source>
</evidence>